<dbReference type="Gene3D" id="1.10.10.2840">
    <property type="entry name" value="PucR C-terminal helix-turn-helix domain"/>
    <property type="match status" value="1"/>
</dbReference>
<dbReference type="InterPro" id="IPR042070">
    <property type="entry name" value="PucR_C-HTH_sf"/>
</dbReference>
<protein>
    <recommendedName>
        <fullName evidence="1">PucR C-terminal helix-turn-helix domain-containing protein</fullName>
    </recommendedName>
</protein>
<name>A0AA97GU28_9ACTN</name>
<reference evidence="2" key="1">
    <citation type="submission" date="2023-06" db="EMBL/GenBank/DDBJ databases">
        <title>Gordonia sp. nov. and Pseudochrobactrum sp. nov., two species isolated from the burying beetle Nicrophorus vespilloides.</title>
        <authorList>
            <person name="Poehlein A."/>
            <person name="Guzman J."/>
            <person name="Daniel R."/>
            <person name="Vilcinskas A."/>
        </authorList>
    </citation>
    <scope>NUCLEOTIDE SEQUENCE</scope>
    <source>
        <strain evidence="2">MP11Mi</strain>
    </source>
</reference>
<organism evidence="2">
    <name type="scientific">Gordonia sp. MP11Mi</name>
    <dbReference type="NCBI Taxonomy" id="3022769"/>
    <lineage>
        <taxon>Bacteria</taxon>
        <taxon>Bacillati</taxon>
        <taxon>Actinomycetota</taxon>
        <taxon>Actinomycetes</taxon>
        <taxon>Mycobacteriales</taxon>
        <taxon>Gordoniaceae</taxon>
        <taxon>Gordonia</taxon>
    </lineage>
</organism>
<dbReference type="PANTHER" id="PTHR33744:SF17">
    <property type="entry name" value="CONSERVED PROTEIN"/>
    <property type="match status" value="1"/>
</dbReference>
<dbReference type="PANTHER" id="PTHR33744">
    <property type="entry name" value="CARBOHYDRATE DIACID REGULATOR"/>
    <property type="match status" value="1"/>
</dbReference>
<gene>
    <name evidence="2" type="ORF">MP11Mi_02520</name>
</gene>
<evidence type="ECO:0000259" key="1">
    <source>
        <dbReference type="Pfam" id="PF13556"/>
    </source>
</evidence>
<dbReference type="InterPro" id="IPR051448">
    <property type="entry name" value="CdaR-like_regulators"/>
</dbReference>
<dbReference type="AlphaFoldDB" id="A0AA97GU28"/>
<dbReference type="EMBL" id="CP128986">
    <property type="protein sequence ID" value="WOC11185.1"/>
    <property type="molecule type" value="Genomic_DNA"/>
</dbReference>
<dbReference type="RefSeq" id="WP_420040515.1">
    <property type="nucleotide sequence ID" value="NZ_CP128986.1"/>
</dbReference>
<dbReference type="InterPro" id="IPR025736">
    <property type="entry name" value="PucR_C-HTH_dom"/>
</dbReference>
<proteinExistence type="predicted"/>
<evidence type="ECO:0000313" key="2">
    <source>
        <dbReference type="EMBL" id="WOC11185.1"/>
    </source>
</evidence>
<dbReference type="Pfam" id="PF13556">
    <property type="entry name" value="HTH_30"/>
    <property type="match status" value="1"/>
</dbReference>
<accession>A0AA97GU28</accession>
<feature type="domain" description="PucR C-terminal helix-turn-helix" evidence="1">
    <location>
        <begin position="474"/>
        <end position="530"/>
    </location>
</feature>
<sequence>MPEFQGAPLGDVIDALDTAVDWAVTSADDVVVDDVSLLDADDVAAGADVSTDLIVLVGVDGDRVREWLMREHRGRRPRAILTKAFAGPAQAQPVVDDSGVAVIGVHARARWDRILGLVQADLHRGREAVGHLGDPDASADVDLIGLVGLVARGTGGLVSIEDATSARVLAYSPSNGEADDLRVQTILGREGPPSYLALLRTWGVFDAIRRGGEVVDVPADDEHVMRRRLVIGVHSGTGRHLGSIWVQEGATELAADSADVLTGAAAIASRILTRAMAAPSAEAQLLQRLFGEHGGVDASSAGAYLGWPVTERAAVIGIAAEGGPRTPTDAIAAVGGAIRLHASAYATSALTTVIADRAYILVPAADVAPITRWVGLLVARFDGDPVLEGGRLHATVVFPVDGLAEVARARGEVDRVFAATRAGGADRVTTLAQARTAVLLGETLDALVDRDELVDPRVVAMVAYDADRAAHLEESVRAYLDAHGNVRDAAKRIDVHPNTLRYRVDRARQVSGLNLDDPAERLLSALQLALLDRRRRPAV</sequence>